<dbReference type="Pfam" id="PF01425">
    <property type="entry name" value="Amidase"/>
    <property type="match status" value="1"/>
</dbReference>
<accession>A0A0J1AYL1</accession>
<comment type="similarity">
    <text evidence="1">Belongs to the amidase family.</text>
</comment>
<dbReference type="PANTHER" id="PTHR46072">
    <property type="entry name" value="AMIDASE-RELATED-RELATED"/>
    <property type="match status" value="1"/>
</dbReference>
<evidence type="ECO:0000313" key="5">
    <source>
        <dbReference type="Proteomes" id="UP000053611"/>
    </source>
</evidence>
<evidence type="ECO:0000256" key="1">
    <source>
        <dbReference type="ARBA" id="ARBA00009199"/>
    </source>
</evidence>
<proteinExistence type="inferred from homology"/>
<gene>
    <name evidence="4" type="ORF">CC85DRAFT_309011</name>
</gene>
<dbReference type="SUPFAM" id="SSF75304">
    <property type="entry name" value="Amidase signature (AS) enzymes"/>
    <property type="match status" value="1"/>
</dbReference>
<dbReference type="Gene3D" id="3.90.1300.10">
    <property type="entry name" value="Amidase signature (AS) domain"/>
    <property type="match status" value="1"/>
</dbReference>
<organism evidence="4 5">
    <name type="scientific">Cutaneotrichosporon oleaginosum</name>
    <dbReference type="NCBI Taxonomy" id="879819"/>
    <lineage>
        <taxon>Eukaryota</taxon>
        <taxon>Fungi</taxon>
        <taxon>Dikarya</taxon>
        <taxon>Basidiomycota</taxon>
        <taxon>Agaricomycotina</taxon>
        <taxon>Tremellomycetes</taxon>
        <taxon>Trichosporonales</taxon>
        <taxon>Trichosporonaceae</taxon>
        <taxon>Cutaneotrichosporon</taxon>
    </lineage>
</organism>
<sequence>MTRSLTQKRIDAVLAKRDAGIPPEWRPSRGAPSLLDAKERAIIALSATALRDELAAGRLTAVAVTTAYCKATNCLIELYADDALAAARRLDAEFARTARPVGALHGVPVSLADDVCVRGHDAAAGFLSLVDKPAAEDAHAVAIMRDAGAIFFCRASSPGYFGTTTNPANAALTSGSGEGALLGMRASPLGVGTDVGGGVRAPAAATGVYAFKPTSGRLPSVGASVIHPAGWHGMPRTPGVLARAAPDLELYMALMCGSTPWRRDPALSVQPWVPAQRRKFRVGILRDDGVVAPVEAVERALEIAANRLRRTCDVRPFEPFHSARAWDLVRRLYWPDGGARVMDALADSGEEVRPLTRWIIEQSGHAGRSMGAEELFALCAARDEFRARLAAHWEAAGVDVVLMPVGPTPAPKHGTAKYWNYTSYWNLVDYPAGVFPTGLVCDKEDTHDPYCFPRNSVEKEIWDSYDPEAQAGAPLCLQVVGQRGYDEDTLAALQEIAAAVQA</sequence>
<dbReference type="STRING" id="879819.A0A0J1AYL1"/>
<dbReference type="EMBL" id="KQ087235">
    <property type="protein sequence ID" value="KLT40394.1"/>
    <property type="molecule type" value="Genomic_DNA"/>
</dbReference>
<keyword evidence="5" id="KW-1185">Reference proteome</keyword>
<dbReference type="InterPro" id="IPR036928">
    <property type="entry name" value="AS_sf"/>
</dbReference>
<keyword evidence="2" id="KW-0378">Hydrolase</keyword>
<dbReference type="OrthoDB" id="6428749at2759"/>
<reference evidence="4 5" key="1">
    <citation type="submission" date="2015-03" db="EMBL/GenBank/DDBJ databases">
        <title>Genomics and transcriptomics of the oil-accumulating basidiomycete yeast T. oleaginosus allow insights into substrate utilization and the diverse evolutionary trajectories of mating systems in fungi.</title>
        <authorList>
            <consortium name="DOE Joint Genome Institute"/>
            <person name="Kourist R."/>
            <person name="Kracht O."/>
            <person name="Bracharz F."/>
            <person name="Lipzen A."/>
            <person name="Nolan M."/>
            <person name="Ohm R."/>
            <person name="Grigoriev I."/>
            <person name="Sun S."/>
            <person name="Heitman J."/>
            <person name="Bruck T."/>
            <person name="Nowrousian M."/>
        </authorList>
    </citation>
    <scope>NUCLEOTIDE SEQUENCE [LARGE SCALE GENOMIC DNA]</scope>
    <source>
        <strain evidence="4 5">IBC0246</strain>
    </source>
</reference>
<dbReference type="PIRSF" id="PIRSF001221">
    <property type="entry name" value="Amidase_fungi"/>
    <property type="match status" value="1"/>
</dbReference>
<dbReference type="InterPro" id="IPR023631">
    <property type="entry name" value="Amidase_dom"/>
</dbReference>
<dbReference type="AlphaFoldDB" id="A0A0J1AYL1"/>
<dbReference type="GO" id="GO:0016787">
    <property type="term" value="F:hydrolase activity"/>
    <property type="evidence" value="ECO:0007669"/>
    <property type="project" value="UniProtKB-KW"/>
</dbReference>
<evidence type="ECO:0000259" key="3">
    <source>
        <dbReference type="Pfam" id="PF01425"/>
    </source>
</evidence>
<name>A0A0J1AYL1_9TREE</name>
<feature type="domain" description="Amidase" evidence="3">
    <location>
        <begin position="67"/>
        <end position="490"/>
    </location>
</feature>
<evidence type="ECO:0000256" key="2">
    <source>
        <dbReference type="ARBA" id="ARBA00022801"/>
    </source>
</evidence>
<dbReference type="PANTHER" id="PTHR46072:SF4">
    <property type="entry name" value="AMIDASE C550.07-RELATED"/>
    <property type="match status" value="1"/>
</dbReference>
<protein>
    <submittedName>
        <fullName evidence="4">Amidase</fullName>
    </submittedName>
</protein>
<evidence type="ECO:0000313" key="4">
    <source>
        <dbReference type="EMBL" id="KLT40394.1"/>
    </source>
</evidence>
<dbReference type="Proteomes" id="UP000053611">
    <property type="component" value="Unassembled WGS sequence"/>
</dbReference>